<evidence type="ECO:0000256" key="2">
    <source>
        <dbReference type="ARBA" id="ARBA00022737"/>
    </source>
</evidence>
<dbReference type="GO" id="GO:0003677">
    <property type="term" value="F:DNA binding"/>
    <property type="evidence" value="ECO:0007669"/>
    <property type="project" value="UniProtKB-KW"/>
</dbReference>
<feature type="domain" description="HTH myb-type" evidence="10">
    <location>
        <begin position="63"/>
        <end position="117"/>
    </location>
</feature>
<keyword evidence="6" id="KW-0804">Transcription</keyword>
<feature type="domain" description="Myb-like" evidence="9">
    <location>
        <begin position="10"/>
        <end position="62"/>
    </location>
</feature>
<dbReference type="Pfam" id="PF00249">
    <property type="entry name" value="Myb_DNA-binding"/>
    <property type="match status" value="2"/>
</dbReference>
<feature type="compositionally biased region" description="Polar residues" evidence="8">
    <location>
        <begin position="293"/>
        <end position="302"/>
    </location>
</feature>
<evidence type="ECO:0000256" key="1">
    <source>
        <dbReference type="ARBA" id="ARBA00004123"/>
    </source>
</evidence>
<dbReference type="PANTHER" id="PTHR47997:SF78">
    <property type="entry name" value="MYB TRANSCRIPTION FACTOR"/>
    <property type="match status" value="1"/>
</dbReference>
<dbReference type="InterPro" id="IPR017930">
    <property type="entry name" value="Myb_dom"/>
</dbReference>
<dbReference type="GO" id="GO:0005634">
    <property type="term" value="C:nucleus"/>
    <property type="evidence" value="ECO:0007669"/>
    <property type="project" value="UniProtKB-SubCell"/>
</dbReference>
<feature type="region of interest" description="Disordered" evidence="8">
    <location>
        <begin position="293"/>
        <end position="364"/>
    </location>
</feature>
<keyword evidence="5" id="KW-0010">Activator</keyword>
<evidence type="ECO:0000259" key="10">
    <source>
        <dbReference type="PROSITE" id="PS51294"/>
    </source>
</evidence>
<feature type="domain" description="Myb-like" evidence="9">
    <location>
        <begin position="63"/>
        <end position="113"/>
    </location>
</feature>
<gene>
    <name evidence="11" type="ORF">LR48_Vigan10g077000</name>
</gene>
<dbReference type="FunFam" id="1.10.10.60:FF:000371">
    <property type="entry name" value="MYB transcription factor"/>
    <property type="match status" value="1"/>
</dbReference>
<dbReference type="OMA" id="HEEDTIM"/>
<dbReference type="InterPro" id="IPR001005">
    <property type="entry name" value="SANT/Myb"/>
</dbReference>
<reference evidence="12" key="1">
    <citation type="journal article" date="2015" name="Proc. Natl. Acad. Sci. U.S.A.">
        <title>Genome sequencing of adzuki bean (Vigna angularis) provides insight into high starch and low fat accumulation and domestication.</title>
        <authorList>
            <person name="Yang K."/>
            <person name="Tian Z."/>
            <person name="Chen C."/>
            <person name="Luo L."/>
            <person name="Zhao B."/>
            <person name="Wang Z."/>
            <person name="Yu L."/>
            <person name="Li Y."/>
            <person name="Sun Y."/>
            <person name="Li W."/>
            <person name="Chen Y."/>
            <person name="Li Y."/>
            <person name="Zhang Y."/>
            <person name="Ai D."/>
            <person name="Zhao J."/>
            <person name="Shang C."/>
            <person name="Ma Y."/>
            <person name="Wu B."/>
            <person name="Wang M."/>
            <person name="Gao L."/>
            <person name="Sun D."/>
            <person name="Zhang P."/>
            <person name="Guo F."/>
            <person name="Wang W."/>
            <person name="Li Y."/>
            <person name="Wang J."/>
            <person name="Varshney R.K."/>
            <person name="Wang J."/>
            <person name="Ling H.Q."/>
            <person name="Wan P."/>
        </authorList>
    </citation>
    <scope>NUCLEOTIDE SEQUENCE</scope>
    <source>
        <strain evidence="12">cv. Jingnong 6</strain>
    </source>
</reference>
<proteinExistence type="predicted"/>
<dbReference type="Gene3D" id="1.10.10.60">
    <property type="entry name" value="Homeodomain-like"/>
    <property type="match status" value="2"/>
</dbReference>
<evidence type="ECO:0000259" key="9">
    <source>
        <dbReference type="PROSITE" id="PS50090"/>
    </source>
</evidence>
<evidence type="ECO:0000313" key="12">
    <source>
        <dbReference type="Proteomes" id="UP000053144"/>
    </source>
</evidence>
<organism evidence="11 12">
    <name type="scientific">Phaseolus angularis</name>
    <name type="common">Azuki bean</name>
    <name type="synonym">Vigna angularis</name>
    <dbReference type="NCBI Taxonomy" id="3914"/>
    <lineage>
        <taxon>Eukaryota</taxon>
        <taxon>Viridiplantae</taxon>
        <taxon>Streptophyta</taxon>
        <taxon>Embryophyta</taxon>
        <taxon>Tracheophyta</taxon>
        <taxon>Spermatophyta</taxon>
        <taxon>Magnoliopsida</taxon>
        <taxon>eudicotyledons</taxon>
        <taxon>Gunneridae</taxon>
        <taxon>Pentapetalae</taxon>
        <taxon>rosids</taxon>
        <taxon>fabids</taxon>
        <taxon>Fabales</taxon>
        <taxon>Fabaceae</taxon>
        <taxon>Papilionoideae</taxon>
        <taxon>50 kb inversion clade</taxon>
        <taxon>NPAAA clade</taxon>
        <taxon>indigoferoid/millettioid clade</taxon>
        <taxon>Phaseoleae</taxon>
        <taxon>Vigna</taxon>
    </lineage>
</organism>
<evidence type="ECO:0000256" key="3">
    <source>
        <dbReference type="ARBA" id="ARBA00023015"/>
    </source>
</evidence>
<evidence type="ECO:0000256" key="8">
    <source>
        <dbReference type="SAM" id="MobiDB-lite"/>
    </source>
</evidence>
<evidence type="ECO:0000256" key="7">
    <source>
        <dbReference type="ARBA" id="ARBA00023242"/>
    </source>
</evidence>
<dbReference type="CDD" id="cd00167">
    <property type="entry name" value="SANT"/>
    <property type="match status" value="2"/>
</dbReference>
<feature type="compositionally biased region" description="Basic and acidic residues" evidence="8">
    <location>
        <begin position="310"/>
        <end position="335"/>
    </location>
</feature>
<dbReference type="SMART" id="SM00717">
    <property type="entry name" value="SANT"/>
    <property type="match status" value="2"/>
</dbReference>
<dbReference type="Gramene" id="KOM54878">
    <property type="protein sequence ID" value="KOM54878"/>
    <property type="gene ID" value="LR48_Vigan10g077000"/>
</dbReference>
<evidence type="ECO:0000256" key="4">
    <source>
        <dbReference type="ARBA" id="ARBA00023125"/>
    </source>
</evidence>
<feature type="domain" description="HTH myb-type" evidence="10">
    <location>
        <begin position="10"/>
        <end position="62"/>
    </location>
</feature>
<comment type="subcellular location">
    <subcellularLocation>
        <location evidence="1">Nucleus</location>
    </subcellularLocation>
</comment>
<dbReference type="PANTHER" id="PTHR47997">
    <property type="entry name" value="MYB DOMAIN PROTEIN 55"/>
    <property type="match status" value="1"/>
</dbReference>
<keyword evidence="7" id="KW-0539">Nucleus</keyword>
<evidence type="ECO:0000313" key="11">
    <source>
        <dbReference type="EMBL" id="KOM54878.1"/>
    </source>
</evidence>
<dbReference type="EMBL" id="CM003380">
    <property type="protein sequence ID" value="KOM54878.1"/>
    <property type="molecule type" value="Genomic_DNA"/>
</dbReference>
<name>A0A0L9VIR1_PHAAN</name>
<dbReference type="AlphaFoldDB" id="A0A0L9VIR1"/>
<evidence type="ECO:0000256" key="6">
    <source>
        <dbReference type="ARBA" id="ARBA00023163"/>
    </source>
</evidence>
<dbReference type="PROSITE" id="PS51294">
    <property type="entry name" value="HTH_MYB"/>
    <property type="match status" value="2"/>
</dbReference>
<dbReference type="InterPro" id="IPR051953">
    <property type="entry name" value="Plant_SW-associated_TFs"/>
</dbReference>
<dbReference type="InterPro" id="IPR009057">
    <property type="entry name" value="Homeodomain-like_sf"/>
</dbReference>
<keyword evidence="2" id="KW-0677">Repeat</keyword>
<dbReference type="FunFam" id="1.10.10.60:FF:000077">
    <property type="entry name" value="MYB transcription factor"/>
    <property type="match status" value="1"/>
</dbReference>
<dbReference type="Proteomes" id="UP000053144">
    <property type="component" value="Chromosome 10"/>
</dbReference>
<sequence>MEKQPLEKAKPKYRKGLWSPEEDNKLRNHILKHGHGCWSSVPIKAGLQRNGKSCRLRWINYLRPGLKRGVFSKHEEDTIMALHHMLGNKWSQIAQHLPGRTDNEIKNYWHSYLKKKVMKTKEMESDKQIEHASSSSDTVENSLSPQKLATQDPSHALLQNMEKTATHSDNFFSQNYDFSKEACQSSLPKLLFSEWLSEDQVNGAGSVNSDDSLVLGNVFDQNSSFQEAIMHLLEGNFGEEYHNSLIHSSTTEVYNSQLKPSNQVDGSDFIHCIPGNDLCSNFSLINRAIKTNSQERGLSSRRTLVRGRSSKPEEDARPCRRNERTLVHEEEDARPCRRTFVQQNARPRGGRSSRGEDARPARQRTLVQNARPGRRTLGQIEGRSSKCERLALGRENRGAPGRDISPVFNFSRESRARARKWGARA</sequence>
<accession>A0A0L9VIR1</accession>
<dbReference type="SUPFAM" id="SSF46689">
    <property type="entry name" value="Homeodomain-like"/>
    <property type="match status" value="1"/>
</dbReference>
<keyword evidence="3" id="KW-0805">Transcription regulation</keyword>
<keyword evidence="4" id="KW-0238">DNA-binding</keyword>
<dbReference type="PROSITE" id="PS50090">
    <property type="entry name" value="MYB_LIKE"/>
    <property type="match status" value="2"/>
</dbReference>
<feature type="compositionally biased region" description="Polar residues" evidence="8">
    <location>
        <begin position="131"/>
        <end position="146"/>
    </location>
</feature>
<feature type="region of interest" description="Disordered" evidence="8">
    <location>
        <begin position="123"/>
        <end position="146"/>
    </location>
</feature>
<dbReference type="GO" id="GO:0045893">
    <property type="term" value="P:positive regulation of DNA-templated transcription"/>
    <property type="evidence" value="ECO:0007669"/>
    <property type="project" value="UniProtKB-ARBA"/>
</dbReference>
<evidence type="ECO:0000256" key="5">
    <source>
        <dbReference type="ARBA" id="ARBA00023159"/>
    </source>
</evidence>
<protein>
    <submittedName>
        <fullName evidence="11">Uncharacterized protein</fullName>
    </submittedName>
</protein>